<dbReference type="OrthoDB" id="9994780at2759"/>
<dbReference type="GO" id="GO:0034315">
    <property type="term" value="P:regulation of Arp2/3 complex-mediated actin nucleation"/>
    <property type="evidence" value="ECO:0007669"/>
    <property type="project" value="TreeGrafter"/>
</dbReference>
<feature type="domain" description="AH" evidence="2">
    <location>
        <begin position="99"/>
        <end position="261"/>
    </location>
</feature>
<proteinExistence type="predicted"/>
<evidence type="ECO:0000313" key="3">
    <source>
        <dbReference type="EMBL" id="CAH0596124.1"/>
    </source>
</evidence>
<organism evidence="3 4">
    <name type="scientific">Chrysodeixis includens</name>
    <name type="common">Soybean looper</name>
    <name type="synonym">Pseudoplusia includens</name>
    <dbReference type="NCBI Taxonomy" id="689277"/>
    <lineage>
        <taxon>Eukaryota</taxon>
        <taxon>Metazoa</taxon>
        <taxon>Ecdysozoa</taxon>
        <taxon>Arthropoda</taxon>
        <taxon>Hexapoda</taxon>
        <taxon>Insecta</taxon>
        <taxon>Pterygota</taxon>
        <taxon>Neoptera</taxon>
        <taxon>Endopterygota</taxon>
        <taxon>Lepidoptera</taxon>
        <taxon>Glossata</taxon>
        <taxon>Ditrysia</taxon>
        <taxon>Noctuoidea</taxon>
        <taxon>Noctuidae</taxon>
        <taxon>Plusiinae</taxon>
        <taxon>Chrysodeixis</taxon>
    </lineage>
</organism>
<feature type="region of interest" description="Disordered" evidence="1">
    <location>
        <begin position="1"/>
        <end position="60"/>
    </location>
</feature>
<accession>A0A9P0FW57</accession>
<dbReference type="Proteomes" id="UP001154114">
    <property type="component" value="Chromosome 22"/>
</dbReference>
<dbReference type="SUPFAM" id="SSF103657">
    <property type="entry name" value="BAR/IMD domain-like"/>
    <property type="match status" value="1"/>
</dbReference>
<feature type="compositionally biased region" description="Basic residues" evidence="1">
    <location>
        <begin position="351"/>
        <end position="360"/>
    </location>
</feature>
<dbReference type="PANTHER" id="PTHR12141:SF5">
    <property type="entry name" value="ARFAPTIN"/>
    <property type="match status" value="1"/>
</dbReference>
<sequence>MSKWQSERSIHEMLKDTPPLRESSDSITSGTEPKFPTSRSMPFPPAYVPPDVAQNGGAGSSTLLRAGSSKLDAIRNWGVSTYKCTKQILYEKLGKSSRTVDTELEAQIEMLRETQRKYNGVLRLSGALTQQLAAAAHTQRALGEAFAELAQKSPELQNQFLYNADTQRTLTRNGETLLAALHFFNNSLNTLTNKTIEDTLLTIRQYEAARVEYDAYRSELEAGRAAPEPALAQVERQRRHYERLRDDSAVKLRLLHENRVRTDGTDIAVLRIPRYNNASLHQVKVMNKQLLLFHNAVSAYFSGNNVALEAAVRHFNIHTSSAAAAPAPAPLGSAAAPPPLPAPCPRPARARALPHPRRGRAAAPRCRSTDNITSPSRTLRRLFRSGIHMDMDIYTRSNKNNSIQKIPLKKNYLVYNNRKYIKTIVC</sequence>
<dbReference type="GO" id="GO:0006886">
    <property type="term" value="P:intracellular protein transport"/>
    <property type="evidence" value="ECO:0007669"/>
    <property type="project" value="TreeGrafter"/>
</dbReference>
<keyword evidence="4" id="KW-1185">Reference proteome</keyword>
<dbReference type="InterPro" id="IPR010504">
    <property type="entry name" value="AH_dom"/>
</dbReference>
<dbReference type="InterPro" id="IPR030798">
    <property type="entry name" value="Arfaptin_fam"/>
</dbReference>
<dbReference type="Pfam" id="PF06456">
    <property type="entry name" value="Arfaptin"/>
    <property type="match status" value="1"/>
</dbReference>
<feature type="region of interest" description="Disordered" evidence="1">
    <location>
        <begin position="351"/>
        <end position="373"/>
    </location>
</feature>
<dbReference type="AlphaFoldDB" id="A0A9P0FW57"/>
<evidence type="ECO:0000259" key="2">
    <source>
        <dbReference type="PROSITE" id="PS50870"/>
    </source>
</evidence>
<dbReference type="GO" id="GO:0019904">
    <property type="term" value="F:protein domain specific binding"/>
    <property type="evidence" value="ECO:0007669"/>
    <property type="project" value="InterPro"/>
</dbReference>
<name>A0A9P0FW57_CHRIL</name>
<dbReference type="GO" id="GO:0005543">
    <property type="term" value="F:phospholipid binding"/>
    <property type="evidence" value="ECO:0007669"/>
    <property type="project" value="TreeGrafter"/>
</dbReference>
<gene>
    <name evidence="3" type="ORF">CINC_LOCUS6946</name>
</gene>
<feature type="compositionally biased region" description="Basic and acidic residues" evidence="1">
    <location>
        <begin position="1"/>
        <end position="24"/>
    </location>
</feature>
<reference evidence="3" key="1">
    <citation type="submission" date="2021-12" db="EMBL/GenBank/DDBJ databases">
        <authorList>
            <person name="King R."/>
        </authorList>
    </citation>
    <scope>NUCLEOTIDE SEQUENCE</scope>
</reference>
<dbReference type="Gene3D" id="1.20.1270.60">
    <property type="entry name" value="Arfaptin homology (AH) domain/BAR domain"/>
    <property type="match status" value="1"/>
</dbReference>
<dbReference type="GO" id="GO:0032588">
    <property type="term" value="C:trans-Golgi network membrane"/>
    <property type="evidence" value="ECO:0007669"/>
    <property type="project" value="TreeGrafter"/>
</dbReference>
<dbReference type="SMART" id="SM01015">
    <property type="entry name" value="Arfaptin"/>
    <property type="match status" value="1"/>
</dbReference>
<protein>
    <recommendedName>
        <fullName evidence="2">AH domain-containing protein</fullName>
    </recommendedName>
</protein>
<evidence type="ECO:0000313" key="4">
    <source>
        <dbReference type="Proteomes" id="UP001154114"/>
    </source>
</evidence>
<dbReference type="InterPro" id="IPR027267">
    <property type="entry name" value="AH/BAR_dom_sf"/>
</dbReference>
<dbReference type="PROSITE" id="PS50870">
    <property type="entry name" value="AH"/>
    <property type="match status" value="1"/>
</dbReference>
<dbReference type="PANTHER" id="PTHR12141">
    <property type="entry name" value="ARFAPTIN-RELATED"/>
    <property type="match status" value="1"/>
</dbReference>
<dbReference type="EMBL" id="LR824025">
    <property type="protein sequence ID" value="CAH0596124.1"/>
    <property type="molecule type" value="Genomic_DNA"/>
</dbReference>
<evidence type="ECO:0000256" key="1">
    <source>
        <dbReference type="SAM" id="MobiDB-lite"/>
    </source>
</evidence>